<gene>
    <name evidence="2" type="ORF">RF55_16715</name>
</gene>
<feature type="compositionally biased region" description="Basic and acidic residues" evidence="1">
    <location>
        <begin position="77"/>
        <end position="90"/>
    </location>
</feature>
<dbReference type="EMBL" id="LBMM01014858">
    <property type="protein sequence ID" value="KMQ85025.1"/>
    <property type="molecule type" value="Genomic_DNA"/>
</dbReference>
<dbReference type="PaxDb" id="67767-A0A0J7MX64"/>
<name>A0A0J7MX64_LASNI</name>
<evidence type="ECO:0000313" key="2">
    <source>
        <dbReference type="EMBL" id="KMQ85025.1"/>
    </source>
</evidence>
<dbReference type="Proteomes" id="UP000036403">
    <property type="component" value="Unassembled WGS sequence"/>
</dbReference>
<feature type="region of interest" description="Disordered" evidence="1">
    <location>
        <begin position="57"/>
        <end position="126"/>
    </location>
</feature>
<keyword evidence="3" id="KW-1185">Reference proteome</keyword>
<organism evidence="2 3">
    <name type="scientific">Lasius niger</name>
    <name type="common">Black garden ant</name>
    <dbReference type="NCBI Taxonomy" id="67767"/>
    <lineage>
        <taxon>Eukaryota</taxon>
        <taxon>Metazoa</taxon>
        <taxon>Ecdysozoa</taxon>
        <taxon>Arthropoda</taxon>
        <taxon>Hexapoda</taxon>
        <taxon>Insecta</taxon>
        <taxon>Pterygota</taxon>
        <taxon>Neoptera</taxon>
        <taxon>Endopterygota</taxon>
        <taxon>Hymenoptera</taxon>
        <taxon>Apocrita</taxon>
        <taxon>Aculeata</taxon>
        <taxon>Formicoidea</taxon>
        <taxon>Formicidae</taxon>
        <taxon>Formicinae</taxon>
        <taxon>Lasius</taxon>
        <taxon>Lasius</taxon>
    </lineage>
</organism>
<protein>
    <submittedName>
        <fullName evidence="2">Uncharacterized protein</fullName>
    </submittedName>
</protein>
<feature type="compositionally biased region" description="Low complexity" evidence="1">
    <location>
        <begin position="60"/>
        <end position="70"/>
    </location>
</feature>
<reference evidence="2 3" key="1">
    <citation type="submission" date="2015-04" db="EMBL/GenBank/DDBJ databases">
        <title>Lasius niger genome sequencing.</title>
        <authorList>
            <person name="Konorov E.A."/>
            <person name="Nikitin M.A."/>
            <person name="Kirill M.V."/>
            <person name="Chang P."/>
        </authorList>
    </citation>
    <scope>NUCLEOTIDE SEQUENCE [LARGE SCALE GENOMIC DNA]</scope>
    <source>
        <tissue evidence="2">Whole</tissue>
    </source>
</reference>
<accession>A0A0J7MX64</accession>
<dbReference type="AlphaFoldDB" id="A0A0J7MX64"/>
<proteinExistence type="predicted"/>
<evidence type="ECO:0000256" key="1">
    <source>
        <dbReference type="SAM" id="MobiDB-lite"/>
    </source>
</evidence>
<comment type="caution">
    <text evidence="2">The sequence shown here is derived from an EMBL/GenBank/DDBJ whole genome shotgun (WGS) entry which is preliminary data.</text>
</comment>
<evidence type="ECO:0000313" key="3">
    <source>
        <dbReference type="Proteomes" id="UP000036403"/>
    </source>
</evidence>
<sequence>MCSRPTLSRNRKLELRAPTQVADYYYLTLKPTVLDLLPTMIPANETEKLVTMEELVELPELSQDLSQPESQQEEPEIQQKKPDEPKRDDPTAQDNTTAQRDNVEEQGAGDKEEVEQAPPVSLKYVL</sequence>